<dbReference type="PROSITE" id="PS00101">
    <property type="entry name" value="HEXAPEP_TRANSFERASES"/>
    <property type="match status" value="1"/>
</dbReference>
<evidence type="ECO:0000313" key="6">
    <source>
        <dbReference type="Proteomes" id="UP000003964"/>
    </source>
</evidence>
<dbReference type="PANTHER" id="PTHR43300:SF7">
    <property type="entry name" value="UDP-N-ACETYLBACILLOSAMINE N-ACETYLTRANSFERASE"/>
    <property type="match status" value="1"/>
</dbReference>
<dbReference type="GO" id="GO:0016740">
    <property type="term" value="F:transferase activity"/>
    <property type="evidence" value="ECO:0007669"/>
    <property type="project" value="UniProtKB-KW"/>
</dbReference>
<keyword evidence="2" id="KW-0677">Repeat</keyword>
<dbReference type="InterPro" id="IPR041561">
    <property type="entry name" value="PglD_N"/>
</dbReference>
<dbReference type="Gene3D" id="2.160.10.10">
    <property type="entry name" value="Hexapeptide repeat proteins"/>
    <property type="match status" value="1"/>
</dbReference>
<sequence length="213" mass="23170">MKKIIIIGAGAFSREVHWLIEEINNTKNEWEVLGFLDDNLENKGKIIHGKPVLGQIEELKFLSEDVYSIITIANGNVREKIVNKFKNRKYATLIHPNVSIHSSNSIGEGTIICSGNIITVDVNIGKHVIVNLSCTIGHDAVINDYVTIFPGVNISGGVHVGKNSNIGTGSAILQYLKIGKNVTLGSLSNVIRDIPSDCTAVGNPAKVIKKYEK</sequence>
<dbReference type="PANTHER" id="PTHR43300">
    <property type="entry name" value="ACETYLTRANSFERASE"/>
    <property type="match status" value="1"/>
</dbReference>
<protein>
    <submittedName>
        <fullName evidence="5">Bacterial transferase hexapeptide repeat protein</fullName>
    </submittedName>
</protein>
<dbReference type="CDD" id="cd03360">
    <property type="entry name" value="LbH_AT_putative"/>
    <property type="match status" value="1"/>
</dbReference>
<name>D6LHY8_9FUSO</name>
<dbReference type="NCBIfam" id="TIGR03570">
    <property type="entry name" value="NeuD_NnaD"/>
    <property type="match status" value="1"/>
</dbReference>
<evidence type="ECO:0000256" key="3">
    <source>
        <dbReference type="PIRSR" id="PIRSR620019-1"/>
    </source>
</evidence>
<dbReference type="RefSeq" id="WP_008821278.1">
    <property type="nucleotide sequence ID" value="NZ_GG770383.1"/>
</dbReference>
<proteinExistence type="predicted"/>
<dbReference type="EMBL" id="GG770383">
    <property type="protein sequence ID" value="EFG28014.2"/>
    <property type="molecule type" value="Genomic_DNA"/>
</dbReference>
<dbReference type="InterPro" id="IPR050179">
    <property type="entry name" value="Trans_hexapeptide_repeat"/>
</dbReference>
<organism evidence="5 6">
    <name type="scientific">Fusobacterium periodonticum 1_1_41FAA</name>
    <dbReference type="NCBI Taxonomy" id="469621"/>
    <lineage>
        <taxon>Bacteria</taxon>
        <taxon>Fusobacteriati</taxon>
        <taxon>Fusobacteriota</taxon>
        <taxon>Fusobacteriia</taxon>
        <taxon>Fusobacteriales</taxon>
        <taxon>Fusobacteriaceae</taxon>
        <taxon>Fusobacterium</taxon>
    </lineage>
</organism>
<dbReference type="InterPro" id="IPR011004">
    <property type="entry name" value="Trimer_LpxA-like_sf"/>
</dbReference>
<dbReference type="Proteomes" id="UP000003964">
    <property type="component" value="Unassembled WGS sequence"/>
</dbReference>
<feature type="site" description="Increases basicity of active site His" evidence="3">
    <location>
        <position position="139"/>
    </location>
</feature>
<feature type="domain" description="PglD N-terminal" evidence="4">
    <location>
        <begin position="3"/>
        <end position="85"/>
    </location>
</feature>
<keyword evidence="1 5" id="KW-0808">Transferase</keyword>
<dbReference type="AlphaFoldDB" id="D6LHY8"/>
<dbReference type="SUPFAM" id="SSF51161">
    <property type="entry name" value="Trimeric LpxA-like enzymes"/>
    <property type="match status" value="1"/>
</dbReference>
<evidence type="ECO:0000256" key="1">
    <source>
        <dbReference type="ARBA" id="ARBA00022679"/>
    </source>
</evidence>
<evidence type="ECO:0000313" key="5">
    <source>
        <dbReference type="EMBL" id="EFG28014.2"/>
    </source>
</evidence>
<gene>
    <name evidence="5" type="ORF">HMPREF0400_01351</name>
</gene>
<accession>D6LHY8</accession>
<dbReference type="InterPro" id="IPR020019">
    <property type="entry name" value="AcTrfase_PglD-like"/>
</dbReference>
<feature type="active site" description="Proton acceptor" evidence="3">
    <location>
        <position position="138"/>
    </location>
</feature>
<dbReference type="Pfam" id="PF17836">
    <property type="entry name" value="PglD_N"/>
    <property type="match status" value="1"/>
</dbReference>
<evidence type="ECO:0000256" key="2">
    <source>
        <dbReference type="ARBA" id="ARBA00022737"/>
    </source>
</evidence>
<dbReference type="InterPro" id="IPR018357">
    <property type="entry name" value="Hexapep_transf_CS"/>
</dbReference>
<reference evidence="5 6" key="1">
    <citation type="submission" date="2010-03" db="EMBL/GenBank/DDBJ databases">
        <title>The Genome Sequence of Fusobacterium sp. 1_1_41FAA.</title>
        <authorList>
            <consortium name="The Broad Institute Genome Sequencing Platform"/>
            <person name="Ward D."/>
            <person name="Earl A."/>
            <person name="Feldgarden M."/>
            <person name="Gevers D."/>
            <person name="Young S.K."/>
            <person name="Zeng Q."/>
            <person name="Koehrsen M."/>
            <person name="Alvarado L."/>
            <person name="Berlin A."/>
            <person name="Borenstein D."/>
            <person name="Chapman S."/>
            <person name="Chen Z."/>
            <person name="Engels R."/>
            <person name="Freedman E."/>
            <person name="Gellesch M."/>
            <person name="Goldberg J."/>
            <person name="Griggs A."/>
            <person name="Gujja S."/>
            <person name="Heilman E."/>
            <person name="Heiman D."/>
            <person name="Hepburn T."/>
            <person name="Howarth C."/>
            <person name="Jen D."/>
            <person name="Larson L."/>
            <person name="Mehta T."/>
            <person name="Park D."/>
            <person name="Pearson M."/>
            <person name="Richards J."/>
            <person name="Roberts A."/>
            <person name="Saif S."/>
            <person name="Shea T."/>
            <person name="Shenoy N."/>
            <person name="Sisk P."/>
            <person name="Stolte C."/>
            <person name="Sykes S."/>
            <person name="Walk T."/>
            <person name="White J."/>
            <person name="Yandava C."/>
            <person name="Strauss J.C."/>
            <person name="Ambrose C.E."/>
            <person name="Allen-Vercoe E."/>
            <person name="Haas B."/>
            <person name="Henn M.R."/>
            <person name="Nusbaum C."/>
            <person name="Birren B."/>
        </authorList>
    </citation>
    <scope>NUCLEOTIDE SEQUENCE [LARGE SCALE GENOMIC DNA]</scope>
    <source>
        <strain evidence="5 6">1_1_41FAA</strain>
    </source>
</reference>
<evidence type="ECO:0000259" key="4">
    <source>
        <dbReference type="Pfam" id="PF17836"/>
    </source>
</evidence>
<dbReference type="Gene3D" id="3.40.50.20">
    <property type="match status" value="1"/>
</dbReference>